<evidence type="ECO:0000259" key="5">
    <source>
        <dbReference type="PROSITE" id="PS50931"/>
    </source>
</evidence>
<evidence type="ECO:0000256" key="3">
    <source>
        <dbReference type="ARBA" id="ARBA00023125"/>
    </source>
</evidence>
<gene>
    <name evidence="6" type="ORF">ACFQ45_07920</name>
</gene>
<dbReference type="CDD" id="cd05466">
    <property type="entry name" value="PBP2_LTTR_substrate"/>
    <property type="match status" value="1"/>
</dbReference>
<dbReference type="Proteomes" id="UP001597059">
    <property type="component" value="Unassembled WGS sequence"/>
</dbReference>
<dbReference type="PANTHER" id="PTHR30126">
    <property type="entry name" value="HTH-TYPE TRANSCRIPTIONAL REGULATOR"/>
    <property type="match status" value="1"/>
</dbReference>
<keyword evidence="3" id="KW-0238">DNA-binding</keyword>
<accession>A0ABW4B234</accession>
<dbReference type="PANTHER" id="PTHR30126:SF91">
    <property type="entry name" value="LYSR FAMILY TRANSCRIPTIONAL REGULATOR"/>
    <property type="match status" value="1"/>
</dbReference>
<dbReference type="InterPro" id="IPR005119">
    <property type="entry name" value="LysR_subst-bd"/>
</dbReference>
<dbReference type="InterPro" id="IPR036390">
    <property type="entry name" value="WH_DNA-bd_sf"/>
</dbReference>
<dbReference type="Gene3D" id="1.10.10.10">
    <property type="entry name" value="Winged helix-like DNA-binding domain superfamily/Winged helix DNA-binding domain"/>
    <property type="match status" value="1"/>
</dbReference>
<evidence type="ECO:0000313" key="7">
    <source>
        <dbReference type="Proteomes" id="UP001597059"/>
    </source>
</evidence>
<dbReference type="Gene3D" id="3.40.190.290">
    <property type="match status" value="1"/>
</dbReference>
<evidence type="ECO:0000256" key="1">
    <source>
        <dbReference type="ARBA" id="ARBA00009437"/>
    </source>
</evidence>
<dbReference type="RefSeq" id="WP_377366467.1">
    <property type="nucleotide sequence ID" value="NZ_JBHTMN010000007.1"/>
</dbReference>
<dbReference type="Pfam" id="PF00126">
    <property type="entry name" value="HTH_1"/>
    <property type="match status" value="1"/>
</dbReference>
<reference evidence="7" key="1">
    <citation type="journal article" date="2019" name="Int. J. Syst. Evol. Microbiol.">
        <title>The Global Catalogue of Microorganisms (GCM) 10K type strain sequencing project: providing services to taxonomists for standard genome sequencing and annotation.</title>
        <authorList>
            <consortium name="The Broad Institute Genomics Platform"/>
            <consortium name="The Broad Institute Genome Sequencing Center for Infectious Disease"/>
            <person name="Wu L."/>
            <person name="Ma J."/>
        </authorList>
    </citation>
    <scope>NUCLEOTIDE SEQUENCE [LARGE SCALE GENOMIC DNA]</scope>
    <source>
        <strain evidence="7">JCM 30774</strain>
    </source>
</reference>
<name>A0ABW4B234_9GAMM</name>
<sequence>MQNLEHLRMLVLSADLGSFSACARHMGKVQSAVSHGISNLEIDLNVELFDRSTRKPSLTPAGERLYRSAKALLTQSEEFELIAKAINRQEEGTLRLAVDDGLMTPTVLQVLGEFSQKFTHTQLDLVLLPSPDIIRQVQQGHCVLGLMTSEVESFKEVAFSYIGQMEMVPVCHPEHELATHSGVTETDLFPHRQITVRGHQKVEPASLVSMSPNNWWSSSHSAAQTLIEQNIGWGYLPKHKIESELKQKRLIAIQTVFDQRTWEVPVDLVWPKGATIGPALHWLLNAFKDAF</sequence>
<dbReference type="InterPro" id="IPR036388">
    <property type="entry name" value="WH-like_DNA-bd_sf"/>
</dbReference>
<dbReference type="Pfam" id="PF03466">
    <property type="entry name" value="LysR_substrate"/>
    <property type="match status" value="1"/>
</dbReference>
<dbReference type="SUPFAM" id="SSF53850">
    <property type="entry name" value="Periplasmic binding protein-like II"/>
    <property type="match status" value="1"/>
</dbReference>
<evidence type="ECO:0000256" key="4">
    <source>
        <dbReference type="ARBA" id="ARBA00023163"/>
    </source>
</evidence>
<keyword evidence="2" id="KW-0805">Transcription regulation</keyword>
<evidence type="ECO:0000256" key="2">
    <source>
        <dbReference type="ARBA" id="ARBA00023015"/>
    </source>
</evidence>
<dbReference type="InterPro" id="IPR000847">
    <property type="entry name" value="LysR_HTH_N"/>
</dbReference>
<dbReference type="PROSITE" id="PS50931">
    <property type="entry name" value="HTH_LYSR"/>
    <property type="match status" value="1"/>
</dbReference>
<feature type="domain" description="HTH lysR-type" evidence="5">
    <location>
        <begin position="1"/>
        <end position="59"/>
    </location>
</feature>
<comment type="similarity">
    <text evidence="1">Belongs to the LysR transcriptional regulatory family.</text>
</comment>
<keyword evidence="7" id="KW-1185">Reference proteome</keyword>
<protein>
    <submittedName>
        <fullName evidence="6">LysR family transcriptional regulator</fullName>
    </submittedName>
</protein>
<dbReference type="SUPFAM" id="SSF46785">
    <property type="entry name" value="Winged helix' DNA-binding domain"/>
    <property type="match status" value="1"/>
</dbReference>
<organism evidence="6 7">
    <name type="scientific">Rhodanobacter aciditrophus</name>
    <dbReference type="NCBI Taxonomy" id="1623218"/>
    <lineage>
        <taxon>Bacteria</taxon>
        <taxon>Pseudomonadati</taxon>
        <taxon>Pseudomonadota</taxon>
        <taxon>Gammaproteobacteria</taxon>
        <taxon>Lysobacterales</taxon>
        <taxon>Rhodanobacteraceae</taxon>
        <taxon>Rhodanobacter</taxon>
    </lineage>
</organism>
<comment type="caution">
    <text evidence="6">The sequence shown here is derived from an EMBL/GenBank/DDBJ whole genome shotgun (WGS) entry which is preliminary data.</text>
</comment>
<dbReference type="EMBL" id="JBHTMN010000007">
    <property type="protein sequence ID" value="MFD1383291.1"/>
    <property type="molecule type" value="Genomic_DNA"/>
</dbReference>
<proteinExistence type="inferred from homology"/>
<evidence type="ECO:0000313" key="6">
    <source>
        <dbReference type="EMBL" id="MFD1383291.1"/>
    </source>
</evidence>
<keyword evidence="4" id="KW-0804">Transcription</keyword>